<organism evidence="2 3">
    <name type="scientific">Paractinoplanes deccanensis</name>
    <dbReference type="NCBI Taxonomy" id="113561"/>
    <lineage>
        <taxon>Bacteria</taxon>
        <taxon>Bacillati</taxon>
        <taxon>Actinomycetota</taxon>
        <taxon>Actinomycetes</taxon>
        <taxon>Micromonosporales</taxon>
        <taxon>Micromonosporaceae</taxon>
        <taxon>Paractinoplanes</taxon>
    </lineage>
</organism>
<dbReference type="SUPFAM" id="SSF47413">
    <property type="entry name" value="lambda repressor-like DNA-binding domains"/>
    <property type="match status" value="1"/>
</dbReference>
<gene>
    <name evidence="2" type="ORF">Ade02nite_37550</name>
</gene>
<dbReference type="InterPro" id="IPR001387">
    <property type="entry name" value="Cro/C1-type_HTH"/>
</dbReference>
<dbReference type="Proteomes" id="UP000609879">
    <property type="component" value="Unassembled WGS sequence"/>
</dbReference>
<evidence type="ECO:0000313" key="2">
    <source>
        <dbReference type="EMBL" id="GID75114.1"/>
    </source>
</evidence>
<evidence type="ECO:0000256" key="1">
    <source>
        <dbReference type="SAM" id="MobiDB-lite"/>
    </source>
</evidence>
<evidence type="ECO:0000313" key="3">
    <source>
        <dbReference type="Proteomes" id="UP000609879"/>
    </source>
</evidence>
<sequence length="134" mass="15092">MGAALTYTLVDAFADVPALRGPWVLLFGLLAWCAAQTMRLERNRLRVLRAERKWTQETLAERWASPVRPSTRSRRGKFDPSLLVAFGLAEVFGCRIEDVFTPTPFEILTLRNTDGQKPLRPRQKTPTPMAAPAP</sequence>
<name>A0ABQ3Y527_9ACTN</name>
<dbReference type="Gene3D" id="1.10.260.40">
    <property type="entry name" value="lambda repressor-like DNA-binding domains"/>
    <property type="match status" value="1"/>
</dbReference>
<accession>A0ABQ3Y527</accession>
<dbReference type="InterPro" id="IPR010982">
    <property type="entry name" value="Lambda_DNA-bd_dom_sf"/>
</dbReference>
<reference evidence="2 3" key="1">
    <citation type="submission" date="2021-01" db="EMBL/GenBank/DDBJ databases">
        <title>Whole genome shotgun sequence of Actinoplanes deccanensis NBRC 13994.</title>
        <authorList>
            <person name="Komaki H."/>
            <person name="Tamura T."/>
        </authorList>
    </citation>
    <scope>NUCLEOTIDE SEQUENCE [LARGE SCALE GENOMIC DNA]</scope>
    <source>
        <strain evidence="2 3">NBRC 13994</strain>
    </source>
</reference>
<feature type="region of interest" description="Disordered" evidence="1">
    <location>
        <begin position="112"/>
        <end position="134"/>
    </location>
</feature>
<dbReference type="EMBL" id="BOMI01000070">
    <property type="protein sequence ID" value="GID75114.1"/>
    <property type="molecule type" value="Genomic_DNA"/>
</dbReference>
<comment type="caution">
    <text evidence="2">The sequence shown here is derived from an EMBL/GenBank/DDBJ whole genome shotgun (WGS) entry which is preliminary data.</text>
</comment>
<protein>
    <recommendedName>
        <fullName evidence="4">HTH cro/C1-type domain-containing protein</fullName>
    </recommendedName>
</protein>
<proteinExistence type="predicted"/>
<dbReference type="CDD" id="cd00093">
    <property type="entry name" value="HTH_XRE"/>
    <property type="match status" value="1"/>
</dbReference>
<keyword evidence="3" id="KW-1185">Reference proteome</keyword>
<evidence type="ECO:0008006" key="4">
    <source>
        <dbReference type="Google" id="ProtNLM"/>
    </source>
</evidence>
<dbReference type="RefSeq" id="WP_203764878.1">
    <property type="nucleotide sequence ID" value="NZ_BAAABO010000036.1"/>
</dbReference>